<evidence type="ECO:0000313" key="2">
    <source>
        <dbReference type="Proteomes" id="UP000325122"/>
    </source>
</evidence>
<dbReference type="Gene3D" id="1.10.3230.30">
    <property type="entry name" value="Phage gp6-like head-tail connector protein"/>
    <property type="match status" value="1"/>
</dbReference>
<dbReference type="EMBL" id="VWOJ01000001">
    <property type="protein sequence ID" value="KAA5805270.1"/>
    <property type="molecule type" value="Genomic_DNA"/>
</dbReference>
<dbReference type="RefSeq" id="WP_150022302.1">
    <property type="nucleotide sequence ID" value="NZ_VWOJ01000001.1"/>
</dbReference>
<dbReference type="InterPro" id="IPR021146">
    <property type="entry name" value="Phage_gp6-like_head-tail"/>
</dbReference>
<dbReference type="CDD" id="cd08054">
    <property type="entry name" value="gp6"/>
    <property type="match status" value="1"/>
</dbReference>
<keyword evidence="2" id="KW-1185">Reference proteome</keyword>
<dbReference type="AlphaFoldDB" id="A0A5M6ZLR7"/>
<gene>
    <name evidence="1" type="ORF">F1654_04630</name>
</gene>
<comment type="caution">
    <text evidence="1">The sequence shown here is derived from an EMBL/GenBank/DDBJ whole genome shotgun (WGS) entry which is preliminary data.</text>
</comment>
<dbReference type="Pfam" id="PF05135">
    <property type="entry name" value="Phage_connect_1"/>
    <property type="match status" value="1"/>
</dbReference>
<name>A0A5M6ZLR7_9PROT</name>
<accession>A0A5M6ZLR7</accession>
<evidence type="ECO:0000313" key="1">
    <source>
        <dbReference type="EMBL" id="KAA5805270.1"/>
    </source>
</evidence>
<reference evidence="1 2" key="1">
    <citation type="submission" date="2019-09" db="EMBL/GenBank/DDBJ databases">
        <authorList>
            <person name="Kevbrin V."/>
            <person name="Grouzdev D.S."/>
        </authorList>
    </citation>
    <scope>NUCLEOTIDE SEQUENCE [LARGE SCALE GENOMIC DNA]</scope>
    <source>
        <strain evidence="1 2">G-192</strain>
    </source>
</reference>
<sequence>MALVELAPAGAGPVSVAEARSWLRVGHEDEDELIAALLDAACARVEHLTGRVLIARSFRETLDAWPASRVSFLSGAVRVAAGPLISVEAVRIYDAQGAAKAWSPDEYRVETGTDPGRIIPLAPYALPRPGRRAGGIEIDFTAGYGAEPDDVPAPLREAVLRLVSESYGGRHAPEARRGEAGLPEGVAHLIRPYRSIRL</sequence>
<dbReference type="Proteomes" id="UP000325122">
    <property type="component" value="Unassembled WGS sequence"/>
</dbReference>
<dbReference type="NCBIfam" id="TIGR02215">
    <property type="entry name" value="phage_chp_gp8"/>
    <property type="match status" value="1"/>
</dbReference>
<organism evidence="1 2">
    <name type="scientific">Alkalicaulis satelles</name>
    <dbReference type="NCBI Taxonomy" id="2609175"/>
    <lineage>
        <taxon>Bacteria</taxon>
        <taxon>Pseudomonadati</taxon>
        <taxon>Pseudomonadota</taxon>
        <taxon>Alphaproteobacteria</taxon>
        <taxon>Maricaulales</taxon>
        <taxon>Maricaulaceae</taxon>
        <taxon>Alkalicaulis</taxon>
    </lineage>
</organism>
<dbReference type="InterPro" id="IPR011738">
    <property type="entry name" value="Phage_CHP"/>
</dbReference>
<protein>
    <recommendedName>
        <fullName evidence="3">Phage gp6-like head-tail connector protein</fullName>
    </recommendedName>
</protein>
<evidence type="ECO:0008006" key="3">
    <source>
        <dbReference type="Google" id="ProtNLM"/>
    </source>
</evidence>
<proteinExistence type="predicted"/>